<accession>A0A0A6YDC4</accession>
<name>A0A0A6YDC4_KOCRO</name>
<organism evidence="3 4">
    <name type="scientific">Kocuria rosea subsp. polaris</name>
    <dbReference type="NCBI Taxonomy" id="136273"/>
    <lineage>
        <taxon>Bacteria</taxon>
        <taxon>Bacillati</taxon>
        <taxon>Actinomycetota</taxon>
        <taxon>Actinomycetes</taxon>
        <taxon>Micrococcales</taxon>
        <taxon>Micrococcaceae</taxon>
        <taxon>Kocuria</taxon>
    </lineage>
</organism>
<comment type="caution">
    <text evidence="3">The sequence shown here is derived from an EMBL/GenBank/DDBJ whole genome shotgun (WGS) entry which is preliminary data.</text>
</comment>
<feature type="region of interest" description="Disordered" evidence="1">
    <location>
        <begin position="1"/>
        <end position="21"/>
    </location>
</feature>
<evidence type="ECO:0000256" key="1">
    <source>
        <dbReference type="SAM" id="MobiDB-lite"/>
    </source>
</evidence>
<protein>
    <submittedName>
        <fullName evidence="3">Uncharacterized protein</fullName>
    </submittedName>
</protein>
<gene>
    <name evidence="3" type="ORF">GY22_00875</name>
</gene>
<keyword evidence="4" id="KW-1185">Reference proteome</keyword>
<dbReference type="RefSeq" id="WP_035923380.1">
    <property type="nucleotide sequence ID" value="NZ_JSUH01000001.1"/>
</dbReference>
<keyword evidence="2" id="KW-0472">Membrane</keyword>
<keyword evidence="2" id="KW-1133">Transmembrane helix</keyword>
<sequence length="370" mass="39157">MPDDRSATADPTPGHEPAHDSVPELLVGLVLSPQIAGALPRDLAASLPGPLHARYPGVRWRVAAVTDRLVVPPADGLDLLEAARDRMLDEDWDLVVVLTDVPLKDGRSPVLTQLSPVHGVGLVAVPALGALHVGQKVRQTTVRVVGHLLGHDTEDADDADAQEELVRRARQRSEDLEDRPEDNAVQFTARVLGGNVRLLLGMIRANRPWTLVVRLSRTLALAAATGVLTLVASDLWLLAAAYGPWRLGLLGLLSIAAVTGALVVGARLWERPRRRAEREQVALFNLATAATVAIGVSVFYLAVFALSWFGALLLVDGGVFAAVIGAPAGAVEYVKLAWLTATLATVGGALGAGLEDDDAVRAAAYTRSEP</sequence>
<evidence type="ECO:0000313" key="4">
    <source>
        <dbReference type="Proteomes" id="UP000030466"/>
    </source>
</evidence>
<feature type="transmembrane region" description="Helical" evidence="2">
    <location>
        <begin position="281"/>
        <end position="302"/>
    </location>
</feature>
<keyword evidence="2" id="KW-0812">Transmembrane</keyword>
<evidence type="ECO:0000256" key="2">
    <source>
        <dbReference type="SAM" id="Phobius"/>
    </source>
</evidence>
<dbReference type="AlphaFoldDB" id="A0A0A6YDC4"/>
<feature type="transmembrane region" description="Helical" evidence="2">
    <location>
        <begin position="248"/>
        <end position="269"/>
    </location>
</feature>
<reference evidence="3 4" key="1">
    <citation type="journal article" date="2003" name="Int. J. Syst. Evol. Microbiol.">
        <title>Kocuria polaris sp. nov., an orange-pigmented psychrophilic bacterium isolated from an Antarctic cyanobacterial mat sample.</title>
        <authorList>
            <person name="Reddy G.S."/>
            <person name="Prakash J.S."/>
            <person name="Prabahar V."/>
            <person name="Matsumoto G.I."/>
            <person name="Stackebrandt E."/>
            <person name="Shivaji S."/>
        </authorList>
    </citation>
    <scope>NUCLEOTIDE SEQUENCE [LARGE SCALE GENOMIC DNA]</scope>
    <source>
        <strain evidence="3 4">CMS 76or</strain>
    </source>
</reference>
<proteinExistence type="predicted"/>
<feature type="transmembrane region" description="Helical" evidence="2">
    <location>
        <begin position="219"/>
        <end position="242"/>
    </location>
</feature>
<dbReference type="OrthoDB" id="8477132at2"/>
<dbReference type="EMBL" id="JSUH01000001">
    <property type="protein sequence ID" value="KHD98942.1"/>
    <property type="molecule type" value="Genomic_DNA"/>
</dbReference>
<dbReference type="Proteomes" id="UP000030466">
    <property type="component" value="Unassembled WGS sequence"/>
</dbReference>
<evidence type="ECO:0000313" key="3">
    <source>
        <dbReference type="EMBL" id="KHD98942.1"/>
    </source>
</evidence>
<feature type="transmembrane region" description="Helical" evidence="2">
    <location>
        <begin position="308"/>
        <end position="329"/>
    </location>
</feature>